<dbReference type="Proteomes" id="UP001328107">
    <property type="component" value="Unassembled WGS sequence"/>
</dbReference>
<proteinExistence type="predicted"/>
<feature type="domain" description="ABC transporter" evidence="1">
    <location>
        <begin position="32"/>
        <end position="97"/>
    </location>
</feature>
<dbReference type="AlphaFoldDB" id="A0AAN4ZDX0"/>
<name>A0AAN4ZDX0_9BILA</name>
<dbReference type="InterPro" id="IPR027417">
    <property type="entry name" value="P-loop_NTPase"/>
</dbReference>
<dbReference type="GO" id="GO:0016887">
    <property type="term" value="F:ATP hydrolysis activity"/>
    <property type="evidence" value="ECO:0007669"/>
    <property type="project" value="InterPro"/>
</dbReference>
<dbReference type="GO" id="GO:0005524">
    <property type="term" value="F:ATP binding"/>
    <property type="evidence" value="ECO:0007669"/>
    <property type="project" value="InterPro"/>
</dbReference>
<dbReference type="GO" id="GO:0015421">
    <property type="term" value="F:ABC-type oligopeptide transporter activity"/>
    <property type="evidence" value="ECO:0007669"/>
    <property type="project" value="TreeGrafter"/>
</dbReference>
<keyword evidence="3" id="KW-1185">Reference proteome</keyword>
<protein>
    <recommendedName>
        <fullName evidence="1">ABC transporter domain-containing protein</fullName>
    </recommendedName>
</protein>
<evidence type="ECO:0000259" key="1">
    <source>
        <dbReference type="Pfam" id="PF00005"/>
    </source>
</evidence>
<feature type="non-terminal residue" evidence="2">
    <location>
        <position position="1"/>
    </location>
</feature>
<dbReference type="Gene3D" id="3.40.50.300">
    <property type="entry name" value="P-loop containing nucleotide triphosphate hydrolases"/>
    <property type="match status" value="1"/>
</dbReference>
<dbReference type="EMBL" id="BTRK01000002">
    <property type="protein sequence ID" value="GMR38986.1"/>
    <property type="molecule type" value="Genomic_DNA"/>
</dbReference>
<dbReference type="SUPFAM" id="SSF52540">
    <property type="entry name" value="P-loop containing nucleoside triphosphate hydrolases"/>
    <property type="match status" value="1"/>
</dbReference>
<dbReference type="PANTHER" id="PTHR43394:SF1">
    <property type="entry name" value="ATP-BINDING CASSETTE SUB-FAMILY B MEMBER 10, MITOCHONDRIAL"/>
    <property type="match status" value="1"/>
</dbReference>
<accession>A0AAN4ZDX0</accession>
<dbReference type="GO" id="GO:0090374">
    <property type="term" value="P:oligopeptide export from mitochondrion"/>
    <property type="evidence" value="ECO:0007669"/>
    <property type="project" value="TreeGrafter"/>
</dbReference>
<gene>
    <name evidence="2" type="ORF">PMAYCL1PPCAC_09181</name>
</gene>
<dbReference type="GO" id="GO:0005743">
    <property type="term" value="C:mitochondrial inner membrane"/>
    <property type="evidence" value="ECO:0007669"/>
    <property type="project" value="TreeGrafter"/>
</dbReference>
<feature type="non-terminal residue" evidence="2">
    <location>
        <position position="102"/>
    </location>
</feature>
<reference evidence="3" key="1">
    <citation type="submission" date="2022-10" db="EMBL/GenBank/DDBJ databases">
        <title>Genome assembly of Pristionchus species.</title>
        <authorList>
            <person name="Yoshida K."/>
            <person name="Sommer R.J."/>
        </authorList>
    </citation>
    <scope>NUCLEOTIDE SEQUENCE [LARGE SCALE GENOMIC DNA]</scope>
    <source>
        <strain evidence="3">RS5460</strain>
    </source>
</reference>
<dbReference type="InterPro" id="IPR003439">
    <property type="entry name" value="ABC_transporter-like_ATP-bd"/>
</dbReference>
<comment type="caution">
    <text evidence="2">The sequence shown here is derived from an EMBL/GenBank/DDBJ whole genome shotgun (WGS) entry which is preliminary data.</text>
</comment>
<sequence length="102" mass="11186">EERSQREVTRLNGAIEFRDVHFKYASRDVMVLKGLSLSVEAGQSIAITGNSGCGKSTTVCLLSKTYEPTGGKIIVDGRDLTTYDRWTIRQNLGVVSRACSCL</sequence>
<dbReference type="InterPro" id="IPR039421">
    <property type="entry name" value="Type_1_exporter"/>
</dbReference>
<evidence type="ECO:0000313" key="3">
    <source>
        <dbReference type="Proteomes" id="UP001328107"/>
    </source>
</evidence>
<evidence type="ECO:0000313" key="2">
    <source>
        <dbReference type="EMBL" id="GMR38986.1"/>
    </source>
</evidence>
<dbReference type="PANTHER" id="PTHR43394">
    <property type="entry name" value="ATP-DEPENDENT PERMEASE MDL1, MITOCHONDRIAL"/>
    <property type="match status" value="1"/>
</dbReference>
<dbReference type="Pfam" id="PF00005">
    <property type="entry name" value="ABC_tran"/>
    <property type="match status" value="1"/>
</dbReference>
<organism evidence="2 3">
    <name type="scientific">Pristionchus mayeri</name>
    <dbReference type="NCBI Taxonomy" id="1317129"/>
    <lineage>
        <taxon>Eukaryota</taxon>
        <taxon>Metazoa</taxon>
        <taxon>Ecdysozoa</taxon>
        <taxon>Nematoda</taxon>
        <taxon>Chromadorea</taxon>
        <taxon>Rhabditida</taxon>
        <taxon>Rhabditina</taxon>
        <taxon>Diplogasteromorpha</taxon>
        <taxon>Diplogasteroidea</taxon>
        <taxon>Neodiplogasteridae</taxon>
        <taxon>Pristionchus</taxon>
    </lineage>
</organism>